<feature type="region of interest" description="Disordered" evidence="1">
    <location>
        <begin position="136"/>
        <end position="161"/>
    </location>
</feature>
<dbReference type="OrthoDB" id="3217709at2"/>
<dbReference type="EMBL" id="JTDL01000149">
    <property type="protein sequence ID" value="KHL00653.1"/>
    <property type="molecule type" value="Genomic_DNA"/>
</dbReference>
<evidence type="ECO:0000256" key="1">
    <source>
        <dbReference type="SAM" id="MobiDB-lite"/>
    </source>
</evidence>
<organism evidence="2 3">
    <name type="scientific">Sinomonas humi</name>
    <dbReference type="NCBI Taxonomy" id="1338436"/>
    <lineage>
        <taxon>Bacteria</taxon>
        <taxon>Bacillati</taxon>
        <taxon>Actinomycetota</taxon>
        <taxon>Actinomycetes</taxon>
        <taxon>Micrococcales</taxon>
        <taxon>Micrococcaceae</taxon>
        <taxon>Sinomonas</taxon>
    </lineage>
</organism>
<comment type="caution">
    <text evidence="2">The sequence shown here is derived from an EMBL/GenBank/DDBJ whole genome shotgun (WGS) entry which is preliminary data.</text>
</comment>
<dbReference type="RefSeq" id="WP_043127424.1">
    <property type="nucleotide sequence ID" value="NZ_JTDL01000149.1"/>
</dbReference>
<evidence type="ECO:0000313" key="2">
    <source>
        <dbReference type="EMBL" id="KHL00653.1"/>
    </source>
</evidence>
<sequence length="450" mass="47055">MRLPIAVIGRDFSEVGERVNQSGSSVTVVRECDELAELIAACQSGAARVAVVAGGTDEVTMTLVDRLLAVGVGTVGLSDDDGERRRLEGLGAFAAPVDVAAEQFEELVAVAADHAVKSASADARRPSSFSLAGAFPGVPSGARSHREAQGPTAPGQPAVDEPGARHGGILAFWGPIGSPGCTTLAVNAAAELVAQNRKVILVDADTYGPSVAPHLGLLDESAGLAQACRLADQGQLDAHSLEQLAVPVVTQGGELRVLTGVTRADRWNELRAASLSAVLEASRRAADEVVVDVGFCLEADEELSFDTMAPRRNAVTLRVLEMADRIVAVGSADTIGMPRLVRSIDELAAAVPSAAPDIVFNKVRRSALGRFPDRALREAWERFGPTRPIVGLVPFEGETVDAALFAGQTLLEAAPQSPVRRAIADLVCSPVQRKRRFAVPSARAGIRGAR</sequence>
<keyword evidence="3" id="KW-1185">Reference proteome</keyword>
<evidence type="ECO:0000313" key="3">
    <source>
        <dbReference type="Proteomes" id="UP000030982"/>
    </source>
</evidence>
<gene>
    <name evidence="2" type="ORF">LK10_19180</name>
</gene>
<dbReference type="Proteomes" id="UP000030982">
    <property type="component" value="Unassembled WGS sequence"/>
</dbReference>
<dbReference type="InterPro" id="IPR027417">
    <property type="entry name" value="P-loop_NTPase"/>
</dbReference>
<dbReference type="Gene3D" id="3.40.50.300">
    <property type="entry name" value="P-loop containing nucleotide triphosphate hydrolases"/>
    <property type="match status" value="1"/>
</dbReference>
<accession>A0A0B2AAM2</accession>
<proteinExistence type="predicted"/>
<protein>
    <submittedName>
        <fullName evidence="2">Uncharacterized protein</fullName>
    </submittedName>
</protein>
<dbReference type="STRING" id="1338436.LK10_19180"/>
<name>A0A0B2AAM2_9MICC</name>
<reference evidence="2 3" key="1">
    <citation type="submission" date="2014-09" db="EMBL/GenBank/DDBJ databases">
        <title>Genome sequence of Sinomonas sp. MUSC 117.</title>
        <authorList>
            <person name="Lee L.-H."/>
        </authorList>
    </citation>
    <scope>NUCLEOTIDE SEQUENCE [LARGE SCALE GENOMIC DNA]</scope>
    <source>
        <strain evidence="2 3">MUSC 117</strain>
    </source>
</reference>
<dbReference type="AlphaFoldDB" id="A0A0B2AAM2"/>
<dbReference type="SUPFAM" id="SSF52540">
    <property type="entry name" value="P-loop containing nucleoside triphosphate hydrolases"/>
    <property type="match status" value="1"/>
</dbReference>